<dbReference type="Pfam" id="PF04464">
    <property type="entry name" value="Glyphos_transf"/>
    <property type="match status" value="1"/>
</dbReference>
<name>B5GY24_STRCL</name>
<accession>B5GY24</accession>
<evidence type="ECO:0000313" key="2">
    <source>
        <dbReference type="EMBL" id="EFG07656.1"/>
    </source>
</evidence>
<organism evidence="2 3">
    <name type="scientific">Streptomyces clavuligerus</name>
    <dbReference type="NCBI Taxonomy" id="1901"/>
    <lineage>
        <taxon>Bacteria</taxon>
        <taxon>Bacillati</taxon>
        <taxon>Actinomycetota</taxon>
        <taxon>Actinomycetes</taxon>
        <taxon>Kitasatosporales</taxon>
        <taxon>Streptomycetaceae</taxon>
        <taxon>Streptomyces</taxon>
    </lineage>
</organism>
<dbReference type="EMBL" id="CM000913">
    <property type="protein sequence ID" value="EFG07656.1"/>
    <property type="molecule type" value="Genomic_DNA"/>
</dbReference>
<dbReference type="InterPro" id="IPR007554">
    <property type="entry name" value="Glycerophosphate_synth"/>
</dbReference>
<dbReference type="Proteomes" id="UP000002357">
    <property type="component" value="Chromosome"/>
</dbReference>
<dbReference type="GO" id="GO:0016020">
    <property type="term" value="C:membrane"/>
    <property type="evidence" value="ECO:0007669"/>
    <property type="project" value="InterPro"/>
</dbReference>
<dbReference type="GO" id="GO:0047355">
    <property type="term" value="F:CDP-glycerol glycerophosphotransferase activity"/>
    <property type="evidence" value="ECO:0007669"/>
    <property type="project" value="InterPro"/>
</dbReference>
<protein>
    <recommendedName>
        <fullName evidence="4">Translation initiation factor IF-2</fullName>
    </recommendedName>
</protein>
<evidence type="ECO:0000313" key="3">
    <source>
        <dbReference type="Proteomes" id="UP000002357"/>
    </source>
</evidence>
<dbReference type="Gene3D" id="3.40.50.12580">
    <property type="match status" value="1"/>
</dbReference>
<evidence type="ECO:0008006" key="4">
    <source>
        <dbReference type="Google" id="ProtNLM"/>
    </source>
</evidence>
<dbReference type="OrthoDB" id="3661391at2"/>
<dbReference type="STRING" id="1901.BB341_15585"/>
<proteinExistence type="predicted"/>
<evidence type="ECO:0000256" key="1">
    <source>
        <dbReference type="SAM" id="MobiDB-lite"/>
    </source>
</evidence>
<feature type="region of interest" description="Disordered" evidence="1">
    <location>
        <begin position="13"/>
        <end position="60"/>
    </location>
</feature>
<sequence>MWWERAVKRLPDIHGHARRLPGSREPGAGSREPGAGSREPGAGSREPGAGKASEQGVCDPARRRRYAMESDERILVPVGHDATRWRTFGGERTVVVAARTVTSLVRVVDVVPEILHDDPRIAVVFAYDPTSAFNDGVLDLLRSLGCRTLPWPQLAEITPDLLISASENIKVPPGRYPVLVLPHGVGFQKQVPDSAGPGTRLSGLVHDELLAARRAWLAVSHPDQESQLAAAHPGTVGRTVLVGDPCLDRLRASVRWRERYRAALGVLPGQRLVLVSSTWGEESLVGSWPGLPAELLAQLPTDEYRVALVLHPNIWSGHGAWQVRVMQHSALEAGLIAVDPTDGWQQALVASDLVIGDHGSVTLYGAALGRPVLLGAFGSEAVPGTAGYALRSAAARLEAGRPLPPQVEAAVAGHRADRFDEVGAAAFAEPGEALPRLRELVYELLGLERPKQPGRGPRTFPLPAPDTTRARSLMVRTAVVRDTGGELHLEVSRFPAALAGEAAEDETTFWHLACDVDEPDTRLTESATVVSSASEVLPTEAARRRVASVLSDFPGARIAALPGEDGCAVGTRDGRLVQVRAVDGPSPDPGSAAAAVYGCLRLGVPLGATAVVLVHGARRQRLLLRPVPPPGDQPAVSRARTSAARGLPPSS</sequence>
<dbReference type="SUPFAM" id="SSF53756">
    <property type="entry name" value="UDP-Glycosyltransferase/glycogen phosphorylase"/>
    <property type="match status" value="1"/>
</dbReference>
<dbReference type="eggNOG" id="COG0707">
    <property type="taxonomic scope" value="Bacteria"/>
</dbReference>
<feature type="region of interest" description="Disordered" evidence="1">
    <location>
        <begin position="624"/>
        <end position="651"/>
    </location>
</feature>
<reference evidence="2 3" key="1">
    <citation type="journal article" date="2010" name="Genome Biol. Evol.">
        <title>The sequence of a 1.8-mb bacterial linear plasmid reveals a rich evolutionary reservoir of secondary metabolic pathways.</title>
        <authorList>
            <person name="Medema M.H."/>
            <person name="Trefzer A."/>
            <person name="Kovalchuk A."/>
            <person name="van den Berg M."/>
            <person name="Mueller U."/>
            <person name="Heijne W."/>
            <person name="Wu L."/>
            <person name="Alam M.T."/>
            <person name="Ronning C.M."/>
            <person name="Nierman W.C."/>
            <person name="Bovenberg R.A.L."/>
            <person name="Breitling R."/>
            <person name="Takano E."/>
        </authorList>
    </citation>
    <scope>NUCLEOTIDE SEQUENCE [LARGE SCALE GENOMIC DNA]</scope>
    <source>
        <strain evidence="3">ATCC 27064 / DSM 738 / JCM 4710 / NBRC 13307 / NCIMB 12785 / NRRL 3585 / VKM Ac-602</strain>
    </source>
</reference>
<dbReference type="AlphaFoldDB" id="B5GY24"/>
<gene>
    <name evidence="2" type="ORF">SCLAV_2584</name>
</gene>
<dbReference type="InterPro" id="IPR043148">
    <property type="entry name" value="TagF_C"/>
</dbReference>
<keyword evidence="3" id="KW-1185">Reference proteome</keyword>